<evidence type="ECO:0000256" key="1">
    <source>
        <dbReference type="ARBA" id="ARBA00004442"/>
    </source>
</evidence>
<dbReference type="Proteomes" id="UP001449657">
    <property type="component" value="Chromosome"/>
</dbReference>
<evidence type="ECO:0000313" key="9">
    <source>
        <dbReference type="Proteomes" id="UP001449657"/>
    </source>
</evidence>
<feature type="domain" description="OmpA-like" evidence="7">
    <location>
        <begin position="320"/>
        <end position="435"/>
    </location>
</feature>
<gene>
    <name evidence="8" type="ORF">WJU22_15280</name>
</gene>
<name>A0ABZ2YXB2_9BACT</name>
<feature type="chain" id="PRO_5047236256" evidence="6">
    <location>
        <begin position="19"/>
        <end position="435"/>
    </location>
</feature>
<dbReference type="EMBL" id="CP150096">
    <property type="protein sequence ID" value="WZN44260.1"/>
    <property type="molecule type" value="Genomic_DNA"/>
</dbReference>
<keyword evidence="9" id="KW-1185">Reference proteome</keyword>
<dbReference type="PANTHER" id="PTHR30329:SF21">
    <property type="entry name" value="LIPOPROTEIN YIAD-RELATED"/>
    <property type="match status" value="1"/>
</dbReference>
<evidence type="ECO:0000256" key="6">
    <source>
        <dbReference type="SAM" id="SignalP"/>
    </source>
</evidence>
<comment type="subcellular location">
    <subcellularLocation>
        <location evidence="1">Cell outer membrane</location>
    </subcellularLocation>
</comment>
<keyword evidence="2 4" id="KW-0472">Membrane</keyword>
<dbReference type="InterPro" id="IPR036737">
    <property type="entry name" value="OmpA-like_sf"/>
</dbReference>
<dbReference type="PANTHER" id="PTHR30329">
    <property type="entry name" value="STATOR ELEMENT OF FLAGELLAR MOTOR COMPLEX"/>
    <property type="match status" value="1"/>
</dbReference>
<feature type="region of interest" description="Disordered" evidence="5">
    <location>
        <begin position="409"/>
        <end position="428"/>
    </location>
</feature>
<dbReference type="PROSITE" id="PS51123">
    <property type="entry name" value="OMPA_2"/>
    <property type="match status" value="1"/>
</dbReference>
<keyword evidence="6" id="KW-0732">Signal</keyword>
<dbReference type="SUPFAM" id="SSF103088">
    <property type="entry name" value="OmpA-like"/>
    <property type="match status" value="1"/>
</dbReference>
<dbReference type="Pfam" id="PF00691">
    <property type="entry name" value="OmpA"/>
    <property type="match status" value="1"/>
</dbReference>
<dbReference type="Gene3D" id="2.60.120.560">
    <property type="entry name" value="Exo-inulinase, domain 1"/>
    <property type="match status" value="1"/>
</dbReference>
<evidence type="ECO:0000256" key="4">
    <source>
        <dbReference type="PROSITE-ProRule" id="PRU00473"/>
    </source>
</evidence>
<evidence type="ECO:0000256" key="5">
    <source>
        <dbReference type="SAM" id="MobiDB-lite"/>
    </source>
</evidence>
<accession>A0ABZ2YXB2</accession>
<dbReference type="InterPro" id="IPR050330">
    <property type="entry name" value="Bact_OuterMem_StrucFunc"/>
</dbReference>
<feature type="region of interest" description="Disordered" evidence="5">
    <location>
        <begin position="33"/>
        <end position="84"/>
    </location>
</feature>
<evidence type="ECO:0000256" key="3">
    <source>
        <dbReference type="ARBA" id="ARBA00023237"/>
    </source>
</evidence>
<feature type="compositionally biased region" description="Basic and acidic residues" evidence="5">
    <location>
        <begin position="419"/>
        <end position="428"/>
    </location>
</feature>
<proteinExistence type="predicted"/>
<feature type="signal peptide" evidence="6">
    <location>
        <begin position="1"/>
        <end position="18"/>
    </location>
</feature>
<keyword evidence="3" id="KW-0998">Cell outer membrane</keyword>
<sequence>MKKFVFIALLHMPLAVFSQSAILDKIKQKAEARAERRVDGAIDKSMDKAEEEVDGQLKQPAKKQKSEKEKPAQTVPQDAGKPNTGLKSYSKFDFIPGERIVYTEDFAGDAIGELPLKWTTNNRGETVTIDKLPGNWMRLFPASRFTSPAAGKLPENFTLEADLVLQFGDEGGYVYPELELKLLGLAPGEQSPRNYVVNQDAAHEVALVIAAAGAGKPLSVSLKSYAKGTEYFSNQAKELKISSDNDGKPLHISVWVQKERIRYWINGEKVFDIPQAVPPTSSFNRVGLSLESSLYTEDQLGMFISNIKVAEGTPDLRSKLITEGKLVTNGILFDVNSDRIRPESAGVLKGIAAVLQENATVRVKITGHTDSDGDAAQNTDLSKRRAKAVQAALQTEYGIAAARMETDGLGESKPVADNNTKEGKASNRRVEFIKL</sequence>
<evidence type="ECO:0000259" key="7">
    <source>
        <dbReference type="PROSITE" id="PS51123"/>
    </source>
</evidence>
<dbReference type="Gene3D" id="3.30.1330.60">
    <property type="entry name" value="OmpA-like domain"/>
    <property type="match status" value="1"/>
</dbReference>
<organism evidence="8 9">
    <name type="scientific">Chitinophaga caseinilytica</name>
    <dbReference type="NCBI Taxonomy" id="2267521"/>
    <lineage>
        <taxon>Bacteria</taxon>
        <taxon>Pseudomonadati</taxon>
        <taxon>Bacteroidota</taxon>
        <taxon>Chitinophagia</taxon>
        <taxon>Chitinophagales</taxon>
        <taxon>Chitinophagaceae</taxon>
        <taxon>Chitinophaga</taxon>
    </lineage>
</organism>
<dbReference type="RefSeq" id="WP_341839050.1">
    <property type="nucleotide sequence ID" value="NZ_CP149792.1"/>
</dbReference>
<evidence type="ECO:0000313" key="8">
    <source>
        <dbReference type="EMBL" id="WZN44260.1"/>
    </source>
</evidence>
<protein>
    <submittedName>
        <fullName evidence="8">OmpA family protein</fullName>
    </submittedName>
</protein>
<dbReference type="PRINTS" id="PR01021">
    <property type="entry name" value="OMPADOMAIN"/>
</dbReference>
<evidence type="ECO:0000256" key="2">
    <source>
        <dbReference type="ARBA" id="ARBA00023136"/>
    </source>
</evidence>
<dbReference type="InterPro" id="IPR006665">
    <property type="entry name" value="OmpA-like"/>
</dbReference>
<reference evidence="8 9" key="1">
    <citation type="submission" date="2024-03" db="EMBL/GenBank/DDBJ databases">
        <title>Chitinophaga caseinilytica sp. nov., a casein hydrolysing bacterium isolated from forest soil.</title>
        <authorList>
            <person name="Lee D.S."/>
            <person name="Han D.M."/>
            <person name="Baek J.H."/>
            <person name="Choi D.G."/>
            <person name="Jeon J.H."/>
            <person name="Jeon C.O."/>
        </authorList>
    </citation>
    <scope>NUCLEOTIDE SEQUENCE [LARGE SCALE GENOMIC DNA]</scope>
    <source>
        <strain evidence="8 9">KACC 19118</strain>
    </source>
</reference>
<dbReference type="CDD" id="cd07185">
    <property type="entry name" value="OmpA_C-like"/>
    <property type="match status" value="1"/>
</dbReference>
<dbReference type="InterPro" id="IPR006664">
    <property type="entry name" value="OMP_bac"/>
</dbReference>
<feature type="compositionally biased region" description="Basic and acidic residues" evidence="5">
    <location>
        <begin position="33"/>
        <end position="48"/>
    </location>
</feature>